<sequence length="576" mass="65617">MKEKITRFINKKIILIEERELNKNMRVNFEEHNYIITLNNVHLPIKIIPISENSEIVEKLSIMSFLTINENESIDLETYNGEVFLVTGNYNEIKGIVTSREIISFLLNNLKSVKKEFDLVKTDLDAFMACSDDLACITDGSGLKVRISSSAEKIYGLKPEDLIGKNVSDLEKNGMYFPSATKIAIEEKKKVTVIQKTKTGRKLLVTATPFFDKDNNIRRIVSISKDITDEEKLKVELQQTKELLQKYEEELSSLRIAHLKNSELIYRSKQMEKLIELVNKVAPTESTILIYGETGVGKEVLSRYIHNISRSNGPFIKINCGAIPENLLEAELFGYEKGAFTGAKSEGKPGLIEIADKGTLLLDEISELPLSLQVKLLRVLQEKEFIRVGGIKSIKVDVRIIAASNKDLKELVKEGKLRQDLYYRLNVVPITIPPLRERTQDIPVLAYHFLNIYNEKYGRSKQLTNEVMEVFMKYPWPGNVRELENVIERIVIISENDQITKKDLPGELLNQEESNHLPGVYVSRLMPLKEASALVEYQLIKQAIEECGSSYKAAEVLGVDQSTIIRKLKKYESMQL</sequence>
<feature type="domain" description="Sigma-54 factor interaction" evidence="9">
    <location>
        <begin position="264"/>
        <end position="492"/>
    </location>
</feature>
<dbReference type="InterPro" id="IPR025943">
    <property type="entry name" value="Sigma_54_int_dom_ATP-bd_2"/>
</dbReference>
<dbReference type="Pfam" id="PF18024">
    <property type="entry name" value="HTH_50"/>
    <property type="match status" value="1"/>
</dbReference>
<dbReference type="Gene3D" id="3.30.450.20">
    <property type="entry name" value="PAS domain"/>
    <property type="match status" value="1"/>
</dbReference>
<dbReference type="InterPro" id="IPR030828">
    <property type="entry name" value="HTH_TyrR"/>
</dbReference>
<dbReference type="PROSITE" id="PS50045">
    <property type="entry name" value="SIGMA54_INTERACT_4"/>
    <property type="match status" value="1"/>
</dbReference>
<dbReference type="EMBL" id="CP002991">
    <property type="protein sequence ID" value="AEM79135.1"/>
    <property type="molecule type" value="Genomic_DNA"/>
</dbReference>
<proteinExistence type="predicted"/>
<dbReference type="InterPro" id="IPR035965">
    <property type="entry name" value="PAS-like_dom_sf"/>
</dbReference>
<dbReference type="Gene3D" id="3.40.50.300">
    <property type="entry name" value="P-loop containing nucleotide triphosphate hydrolases"/>
    <property type="match status" value="1"/>
</dbReference>
<evidence type="ECO:0000256" key="3">
    <source>
        <dbReference type="ARBA" id="ARBA00022840"/>
    </source>
</evidence>
<evidence type="ECO:0000256" key="4">
    <source>
        <dbReference type="ARBA" id="ARBA00023015"/>
    </source>
</evidence>
<evidence type="ECO:0000313" key="12">
    <source>
        <dbReference type="EMBL" id="AEM79135.1"/>
    </source>
</evidence>
<reference evidence="12 13" key="1">
    <citation type="submission" date="2011-08" db="EMBL/GenBank/DDBJ databases">
        <title>Complete sequence of Thermoanaerobacter wiegelii Rt8.B1.</title>
        <authorList>
            <consortium name="US DOE Joint Genome Institute"/>
            <person name="Lucas S."/>
            <person name="Han J."/>
            <person name="Lapidus A."/>
            <person name="Cheng J.-F."/>
            <person name="Goodwin L."/>
            <person name="Pitluck S."/>
            <person name="Peters L."/>
            <person name="Mikhailova N."/>
            <person name="Zeytun A."/>
            <person name="Daligault H."/>
            <person name="Detter J.C."/>
            <person name="Han C."/>
            <person name="Tapia R."/>
            <person name="Land M."/>
            <person name="Hauser L."/>
            <person name="Kyrpides N."/>
            <person name="Ivanova N."/>
            <person name="Pagani I."/>
            <person name="Hemme C."/>
            <person name="Woyke T."/>
        </authorList>
    </citation>
    <scope>NUCLEOTIDE SEQUENCE [LARGE SCALE GENOMIC DNA]</scope>
    <source>
        <strain evidence="12 13">Rt8.B1</strain>
    </source>
</reference>
<dbReference type="CDD" id="cd00009">
    <property type="entry name" value="AAA"/>
    <property type="match status" value="1"/>
</dbReference>
<dbReference type="InterPro" id="IPR027417">
    <property type="entry name" value="P-loop_NTPase"/>
</dbReference>
<evidence type="ECO:0000256" key="8">
    <source>
        <dbReference type="SAM" id="Coils"/>
    </source>
</evidence>
<keyword evidence="6" id="KW-0804">Transcription</keyword>
<protein>
    <recommendedName>
        <fullName evidence="7">HTH-type transcriptional regulatory protein TyrR</fullName>
    </recommendedName>
</protein>
<dbReference type="STRING" id="697303.Thewi_1740"/>
<dbReference type="KEGG" id="twi:Thewi_1740"/>
<dbReference type="InterPro" id="IPR025662">
    <property type="entry name" value="Sigma_54_int_dom_ATP-bd_1"/>
</dbReference>
<dbReference type="InterPro" id="IPR025944">
    <property type="entry name" value="Sigma_54_int_dom_CS"/>
</dbReference>
<keyword evidence="2" id="KW-0058">Aromatic hydrocarbons catabolism</keyword>
<evidence type="ECO:0000256" key="7">
    <source>
        <dbReference type="ARBA" id="ARBA00029500"/>
    </source>
</evidence>
<organism evidence="12 13">
    <name type="scientific">Thermoanaerobacter wiegelii Rt8.B1</name>
    <dbReference type="NCBI Taxonomy" id="697303"/>
    <lineage>
        <taxon>Bacteria</taxon>
        <taxon>Bacillati</taxon>
        <taxon>Bacillota</taxon>
        <taxon>Clostridia</taxon>
        <taxon>Thermoanaerobacterales</taxon>
        <taxon>Thermoanaerobacteraceae</taxon>
        <taxon>Thermoanaerobacter</taxon>
    </lineage>
</organism>
<dbReference type="InterPro" id="IPR009057">
    <property type="entry name" value="Homeodomain-like_sf"/>
</dbReference>
<dbReference type="PROSITE" id="PS00688">
    <property type="entry name" value="SIGMA54_INTERACT_3"/>
    <property type="match status" value="1"/>
</dbReference>
<evidence type="ECO:0000259" key="10">
    <source>
        <dbReference type="PROSITE" id="PS50112"/>
    </source>
</evidence>
<dbReference type="InterPro" id="IPR003593">
    <property type="entry name" value="AAA+_ATPase"/>
</dbReference>
<evidence type="ECO:0000256" key="5">
    <source>
        <dbReference type="ARBA" id="ARBA00023125"/>
    </source>
</evidence>
<dbReference type="GO" id="GO:0003677">
    <property type="term" value="F:DNA binding"/>
    <property type="evidence" value="ECO:0007669"/>
    <property type="project" value="UniProtKB-KW"/>
</dbReference>
<gene>
    <name evidence="12" type="ORF">Thewi_1740</name>
</gene>
<dbReference type="NCBIfam" id="TIGR00229">
    <property type="entry name" value="sensory_box"/>
    <property type="match status" value="1"/>
</dbReference>
<name>G2MVK7_9THEO</name>
<evidence type="ECO:0000259" key="11">
    <source>
        <dbReference type="PROSITE" id="PS50113"/>
    </source>
</evidence>
<dbReference type="eggNOG" id="COG3829">
    <property type="taxonomic scope" value="Bacteria"/>
</dbReference>
<keyword evidence="3" id="KW-0067">ATP-binding</keyword>
<dbReference type="SUPFAM" id="SSF52540">
    <property type="entry name" value="P-loop containing nucleoside triphosphate hydrolases"/>
    <property type="match status" value="1"/>
</dbReference>
<dbReference type="PROSITE" id="PS50112">
    <property type="entry name" value="PAS"/>
    <property type="match status" value="1"/>
</dbReference>
<dbReference type="CDD" id="cd00130">
    <property type="entry name" value="PAS"/>
    <property type="match status" value="1"/>
</dbReference>
<dbReference type="Pfam" id="PF25601">
    <property type="entry name" value="AAA_lid_14"/>
    <property type="match status" value="1"/>
</dbReference>
<dbReference type="Pfam" id="PF00158">
    <property type="entry name" value="Sigma54_activat"/>
    <property type="match status" value="1"/>
</dbReference>
<dbReference type="InterPro" id="IPR001610">
    <property type="entry name" value="PAC"/>
</dbReference>
<keyword evidence="5" id="KW-0238">DNA-binding</keyword>
<dbReference type="FunFam" id="3.40.50.300:FF:000006">
    <property type="entry name" value="DNA-binding transcriptional regulator NtrC"/>
    <property type="match status" value="1"/>
</dbReference>
<evidence type="ECO:0000256" key="2">
    <source>
        <dbReference type="ARBA" id="ARBA00022797"/>
    </source>
</evidence>
<dbReference type="PROSITE" id="PS00675">
    <property type="entry name" value="SIGMA54_INTERACT_1"/>
    <property type="match status" value="1"/>
</dbReference>
<feature type="domain" description="PAS" evidence="10">
    <location>
        <begin position="137"/>
        <end position="166"/>
    </location>
</feature>
<keyword evidence="13" id="KW-1185">Reference proteome</keyword>
<dbReference type="InterPro" id="IPR058031">
    <property type="entry name" value="AAA_lid_NorR"/>
</dbReference>
<dbReference type="InterPro" id="IPR000700">
    <property type="entry name" value="PAS-assoc_C"/>
</dbReference>
<keyword evidence="4" id="KW-0805">Transcription regulation</keyword>
<dbReference type="PANTHER" id="PTHR32071:SF57">
    <property type="entry name" value="C4-DICARBOXYLATE TRANSPORT TRANSCRIPTIONAL REGULATORY PROTEIN DCTD"/>
    <property type="match status" value="1"/>
</dbReference>
<dbReference type="AlphaFoldDB" id="G2MVK7"/>
<keyword evidence="1" id="KW-0547">Nucleotide-binding</keyword>
<evidence type="ECO:0000259" key="9">
    <source>
        <dbReference type="PROSITE" id="PS50045"/>
    </source>
</evidence>
<dbReference type="InterPro" id="IPR000014">
    <property type="entry name" value="PAS"/>
</dbReference>
<dbReference type="SMART" id="SM00382">
    <property type="entry name" value="AAA"/>
    <property type="match status" value="1"/>
</dbReference>
<dbReference type="Pfam" id="PF13426">
    <property type="entry name" value="PAS_9"/>
    <property type="match status" value="1"/>
</dbReference>
<dbReference type="Proteomes" id="UP000008276">
    <property type="component" value="Chromosome"/>
</dbReference>
<dbReference type="PROSITE" id="PS00676">
    <property type="entry name" value="SIGMA54_INTERACT_2"/>
    <property type="match status" value="1"/>
</dbReference>
<evidence type="ECO:0000256" key="1">
    <source>
        <dbReference type="ARBA" id="ARBA00022741"/>
    </source>
</evidence>
<dbReference type="Gene3D" id="1.10.8.60">
    <property type="match status" value="1"/>
</dbReference>
<dbReference type="RefSeq" id="WP_014063125.1">
    <property type="nucleotide sequence ID" value="NC_015958.1"/>
</dbReference>
<dbReference type="InterPro" id="IPR002078">
    <property type="entry name" value="Sigma_54_int"/>
</dbReference>
<evidence type="ECO:0000256" key="6">
    <source>
        <dbReference type="ARBA" id="ARBA00023163"/>
    </source>
</evidence>
<dbReference type="PROSITE" id="PS50113">
    <property type="entry name" value="PAC"/>
    <property type="match status" value="1"/>
</dbReference>
<dbReference type="GO" id="GO:0005524">
    <property type="term" value="F:ATP binding"/>
    <property type="evidence" value="ECO:0007669"/>
    <property type="project" value="UniProtKB-KW"/>
</dbReference>
<dbReference type="PANTHER" id="PTHR32071">
    <property type="entry name" value="TRANSCRIPTIONAL REGULATORY PROTEIN"/>
    <property type="match status" value="1"/>
</dbReference>
<dbReference type="SUPFAM" id="SSF46689">
    <property type="entry name" value="Homeodomain-like"/>
    <property type="match status" value="1"/>
</dbReference>
<accession>G2MVK7</accession>
<dbReference type="HOGENOM" id="CLU_000445_8_1_9"/>
<dbReference type="Gene3D" id="1.10.10.60">
    <property type="entry name" value="Homeodomain-like"/>
    <property type="match status" value="1"/>
</dbReference>
<feature type="coiled-coil region" evidence="8">
    <location>
        <begin position="230"/>
        <end position="257"/>
    </location>
</feature>
<keyword evidence="8" id="KW-0175">Coiled coil</keyword>
<feature type="domain" description="PAC" evidence="11">
    <location>
        <begin position="187"/>
        <end position="239"/>
    </location>
</feature>
<dbReference type="SUPFAM" id="SSF55785">
    <property type="entry name" value="PYP-like sensor domain (PAS domain)"/>
    <property type="match status" value="1"/>
</dbReference>
<evidence type="ECO:0000313" key="13">
    <source>
        <dbReference type="Proteomes" id="UP000008276"/>
    </source>
</evidence>
<dbReference type="GO" id="GO:0006355">
    <property type="term" value="P:regulation of DNA-templated transcription"/>
    <property type="evidence" value="ECO:0007669"/>
    <property type="project" value="InterPro"/>
</dbReference>
<dbReference type="SMART" id="SM00086">
    <property type="entry name" value="PAC"/>
    <property type="match status" value="1"/>
</dbReference>